<dbReference type="EMBL" id="JACIDR010000006">
    <property type="protein sequence ID" value="MBB3974562.1"/>
    <property type="molecule type" value="Genomic_DNA"/>
</dbReference>
<name>A0A7W6D5L6_9HYPH</name>
<proteinExistence type="predicted"/>
<dbReference type="Proteomes" id="UP000528964">
    <property type="component" value="Unassembled WGS sequence"/>
</dbReference>
<keyword evidence="2" id="KW-0812">Transmembrane</keyword>
<reference evidence="3 4" key="1">
    <citation type="submission" date="2020-08" db="EMBL/GenBank/DDBJ databases">
        <title>Genomic Encyclopedia of Type Strains, Phase IV (KMG-IV): sequencing the most valuable type-strain genomes for metagenomic binning, comparative biology and taxonomic classification.</title>
        <authorList>
            <person name="Goeker M."/>
        </authorList>
    </citation>
    <scope>NUCLEOTIDE SEQUENCE [LARGE SCALE GENOMIC DNA]</scope>
    <source>
        <strain evidence="3 4">DSM 25481</strain>
    </source>
</reference>
<dbReference type="AlphaFoldDB" id="A0A7W6D5L6"/>
<gene>
    <name evidence="3" type="ORF">GGR24_003243</name>
</gene>
<evidence type="ECO:0000313" key="3">
    <source>
        <dbReference type="EMBL" id="MBB3974562.1"/>
    </source>
</evidence>
<comment type="caution">
    <text evidence="3">The sequence shown here is derived from an EMBL/GenBank/DDBJ whole genome shotgun (WGS) entry which is preliminary data.</text>
</comment>
<evidence type="ECO:0000256" key="1">
    <source>
        <dbReference type="SAM" id="MobiDB-lite"/>
    </source>
</evidence>
<feature type="compositionally biased region" description="Basic and acidic residues" evidence="1">
    <location>
        <begin position="10"/>
        <end position="22"/>
    </location>
</feature>
<feature type="region of interest" description="Disordered" evidence="1">
    <location>
        <begin position="1"/>
        <end position="24"/>
    </location>
</feature>
<dbReference type="RefSeq" id="WP_183396402.1">
    <property type="nucleotide sequence ID" value="NZ_JACIDR010000006.1"/>
</dbReference>
<keyword evidence="2" id="KW-1133">Transmembrane helix</keyword>
<sequence length="55" mass="5814">MSAQINTPGEHGKQLNHVEAKQGTDAPRGMPIVVIVGVVAATAAMAIIWLVFFAR</sequence>
<organism evidence="3 4">
    <name type="scientific">Hansschlegelia beijingensis</name>
    <dbReference type="NCBI Taxonomy" id="1133344"/>
    <lineage>
        <taxon>Bacteria</taxon>
        <taxon>Pseudomonadati</taxon>
        <taxon>Pseudomonadota</taxon>
        <taxon>Alphaproteobacteria</taxon>
        <taxon>Hyphomicrobiales</taxon>
        <taxon>Methylopilaceae</taxon>
        <taxon>Hansschlegelia</taxon>
    </lineage>
</organism>
<feature type="transmembrane region" description="Helical" evidence="2">
    <location>
        <begin position="32"/>
        <end position="54"/>
    </location>
</feature>
<keyword evidence="2" id="KW-0472">Membrane</keyword>
<evidence type="ECO:0000313" key="4">
    <source>
        <dbReference type="Proteomes" id="UP000528964"/>
    </source>
</evidence>
<protein>
    <submittedName>
        <fullName evidence="3">Cobalamin biosynthesis Mg chelatase CobN</fullName>
    </submittedName>
</protein>
<accession>A0A7W6D5L6</accession>
<evidence type="ECO:0000256" key="2">
    <source>
        <dbReference type="SAM" id="Phobius"/>
    </source>
</evidence>
<keyword evidence="4" id="KW-1185">Reference proteome</keyword>